<dbReference type="EMBL" id="MU003692">
    <property type="protein sequence ID" value="KAF2817955.1"/>
    <property type="molecule type" value="Genomic_DNA"/>
</dbReference>
<name>A0A6A6ZCC0_9PEZI</name>
<keyword evidence="1" id="KW-0479">Metal-binding</keyword>
<keyword evidence="1" id="KW-0863">Zinc-finger</keyword>
<proteinExistence type="predicted"/>
<feature type="domain" description="RING-type" evidence="3">
    <location>
        <begin position="42"/>
        <end position="90"/>
    </location>
</feature>
<dbReference type="Proteomes" id="UP000504636">
    <property type="component" value="Unplaced"/>
</dbReference>
<evidence type="ECO:0000313" key="5">
    <source>
        <dbReference type="Proteomes" id="UP000504636"/>
    </source>
</evidence>
<dbReference type="OrthoDB" id="8062037at2759"/>
<dbReference type="GO" id="GO:0008270">
    <property type="term" value="F:zinc ion binding"/>
    <property type="evidence" value="ECO:0007669"/>
    <property type="project" value="UniProtKB-KW"/>
</dbReference>
<keyword evidence="1" id="KW-0862">Zinc</keyword>
<dbReference type="Pfam" id="PF14634">
    <property type="entry name" value="zf-RING_5"/>
    <property type="match status" value="1"/>
</dbReference>
<dbReference type="GeneID" id="54465732"/>
<dbReference type="Gene3D" id="3.30.40.10">
    <property type="entry name" value="Zinc/RING finger domain, C3HC4 (zinc finger)"/>
    <property type="match status" value="1"/>
</dbReference>
<dbReference type="InterPro" id="IPR013083">
    <property type="entry name" value="Znf_RING/FYVE/PHD"/>
</dbReference>
<evidence type="ECO:0000256" key="1">
    <source>
        <dbReference type="PROSITE-ProRule" id="PRU00175"/>
    </source>
</evidence>
<dbReference type="RefSeq" id="XP_033584919.1">
    <property type="nucleotide sequence ID" value="XM_033724839.1"/>
</dbReference>
<keyword evidence="5" id="KW-1185">Reference proteome</keyword>
<dbReference type="AlphaFoldDB" id="A0A6A6ZCC0"/>
<gene>
    <name evidence="4 6" type="ORF">BDZ99DRAFT_514176</name>
</gene>
<accession>A0A6A6ZCC0</accession>
<dbReference type="PROSITE" id="PS50089">
    <property type="entry name" value="ZF_RING_2"/>
    <property type="match status" value="1"/>
</dbReference>
<evidence type="ECO:0000313" key="6">
    <source>
        <dbReference type="RefSeq" id="XP_033584919.1"/>
    </source>
</evidence>
<organism evidence="4">
    <name type="scientific">Mytilinidion resinicola</name>
    <dbReference type="NCBI Taxonomy" id="574789"/>
    <lineage>
        <taxon>Eukaryota</taxon>
        <taxon>Fungi</taxon>
        <taxon>Dikarya</taxon>
        <taxon>Ascomycota</taxon>
        <taxon>Pezizomycotina</taxon>
        <taxon>Dothideomycetes</taxon>
        <taxon>Pleosporomycetidae</taxon>
        <taxon>Mytilinidiales</taxon>
        <taxon>Mytilinidiaceae</taxon>
        <taxon>Mytilinidion</taxon>
    </lineage>
</organism>
<reference evidence="4 6" key="1">
    <citation type="journal article" date="2020" name="Stud. Mycol.">
        <title>101 Dothideomycetes genomes: a test case for predicting lifestyles and emergence of pathogens.</title>
        <authorList>
            <person name="Haridas S."/>
            <person name="Albert R."/>
            <person name="Binder M."/>
            <person name="Bloem J."/>
            <person name="Labutti K."/>
            <person name="Salamov A."/>
            <person name="Andreopoulos B."/>
            <person name="Baker S."/>
            <person name="Barry K."/>
            <person name="Bills G."/>
            <person name="Bluhm B."/>
            <person name="Cannon C."/>
            <person name="Castanera R."/>
            <person name="Culley D."/>
            <person name="Daum C."/>
            <person name="Ezra D."/>
            <person name="Gonzalez J."/>
            <person name="Henrissat B."/>
            <person name="Kuo A."/>
            <person name="Liang C."/>
            <person name="Lipzen A."/>
            <person name="Lutzoni F."/>
            <person name="Magnuson J."/>
            <person name="Mondo S."/>
            <person name="Nolan M."/>
            <person name="Ohm R."/>
            <person name="Pangilinan J."/>
            <person name="Park H.-J."/>
            <person name="Ramirez L."/>
            <person name="Alfaro M."/>
            <person name="Sun H."/>
            <person name="Tritt A."/>
            <person name="Yoshinaga Y."/>
            <person name="Zwiers L.-H."/>
            <person name="Turgeon B."/>
            <person name="Goodwin S."/>
            <person name="Spatafora J."/>
            <person name="Crous P."/>
            <person name="Grigoriev I."/>
        </authorList>
    </citation>
    <scope>NUCLEOTIDE SEQUENCE</scope>
    <source>
        <strain evidence="4 6">CBS 304.34</strain>
    </source>
</reference>
<feature type="region of interest" description="Disordered" evidence="2">
    <location>
        <begin position="1"/>
        <end position="34"/>
    </location>
</feature>
<evidence type="ECO:0000256" key="2">
    <source>
        <dbReference type="SAM" id="MobiDB-lite"/>
    </source>
</evidence>
<evidence type="ECO:0000259" key="3">
    <source>
        <dbReference type="PROSITE" id="PS50089"/>
    </source>
</evidence>
<dbReference type="SUPFAM" id="SSF57850">
    <property type="entry name" value="RING/U-box"/>
    <property type="match status" value="1"/>
</dbReference>
<protein>
    <recommendedName>
        <fullName evidence="3">RING-type domain-containing protein</fullName>
    </recommendedName>
</protein>
<evidence type="ECO:0000313" key="4">
    <source>
        <dbReference type="EMBL" id="KAF2817955.1"/>
    </source>
</evidence>
<reference evidence="6" key="3">
    <citation type="submission" date="2025-04" db="UniProtKB">
        <authorList>
            <consortium name="RefSeq"/>
        </authorList>
    </citation>
    <scope>IDENTIFICATION</scope>
    <source>
        <strain evidence="6">CBS 304.34</strain>
    </source>
</reference>
<dbReference type="InterPro" id="IPR001841">
    <property type="entry name" value="Znf_RING"/>
</dbReference>
<sequence>MNTVDGNSPGITASSAEGEDAKPPHQPPHSVAPGELDYSTHCLFCAEELDDEGPDPLITTSCGHRFGASCLTKFMASDFAGNHVRCPICRTNFKLGEVLGIALPRVVSYTSVGIT</sequence>
<reference evidence="6" key="2">
    <citation type="submission" date="2020-04" db="EMBL/GenBank/DDBJ databases">
        <authorList>
            <consortium name="NCBI Genome Project"/>
        </authorList>
    </citation>
    <scope>NUCLEOTIDE SEQUENCE</scope>
    <source>
        <strain evidence="6">CBS 304.34</strain>
    </source>
</reference>
<feature type="compositionally biased region" description="Polar residues" evidence="2">
    <location>
        <begin position="1"/>
        <end position="15"/>
    </location>
</feature>